<sequence length="232" mass="27649">MILAVMQPYLFPYIGYYQLAYHSDIFIFYDDVNYIKGGYINRNRIQTRNGPQLFTIPIVKSSSFKKINELYFQEDIRKILLSISQSYSKAPYFSSVYPVIEKILTDKNRNVSNIASKSIIEVFRYLDIDFKYNYSSKIHYNLNNDKNAKDKLIELCKIYKCDYYINSIGGKKLYKKEEFLSNRIFLNFIKPKEVVYQQFNNKNYEPNLSMIDILMNNSKNEVKKLLNEYILD</sequence>
<dbReference type="InterPro" id="IPR014985">
    <property type="entry name" value="WbqC"/>
</dbReference>
<dbReference type="EMBL" id="KY710688">
    <property type="protein sequence ID" value="AXY99365.1"/>
    <property type="molecule type" value="Genomic_DNA"/>
</dbReference>
<reference evidence="1" key="1">
    <citation type="journal article" date="2017" name="PLoS ONE">
        <title>Genetic diversity of the O antigens of Proteus species and the development of a suspension array for molecular serotyping.</title>
        <authorList>
            <person name="Yu X."/>
            <person name="Torzewska A."/>
            <person name="Zhang X."/>
            <person name="Yin Z."/>
            <person name="Drzewiecka D."/>
            <person name="Cao H."/>
            <person name="Liu B."/>
            <person name="Knirel Y.A."/>
            <person name="Rozalski A."/>
            <person name="Wang L."/>
        </authorList>
    </citation>
    <scope>NUCLEOTIDE SEQUENCE</scope>
    <source>
        <strain evidence="1">PrK 14/57</strain>
    </source>
</reference>
<accession>A0A385JM00</accession>
<proteinExistence type="predicted"/>
<evidence type="ECO:0008006" key="2">
    <source>
        <dbReference type="Google" id="ProtNLM"/>
    </source>
</evidence>
<organism evidence="1">
    <name type="scientific">Proteus mirabilis</name>
    <dbReference type="NCBI Taxonomy" id="584"/>
    <lineage>
        <taxon>Bacteria</taxon>
        <taxon>Pseudomonadati</taxon>
        <taxon>Pseudomonadota</taxon>
        <taxon>Gammaproteobacteria</taxon>
        <taxon>Enterobacterales</taxon>
        <taxon>Morganellaceae</taxon>
        <taxon>Proteus</taxon>
    </lineage>
</organism>
<dbReference type="Pfam" id="PF08889">
    <property type="entry name" value="WbqC"/>
    <property type="match status" value="1"/>
</dbReference>
<name>A0A385JM00_PROMI</name>
<evidence type="ECO:0000313" key="1">
    <source>
        <dbReference type="EMBL" id="AXY99365.1"/>
    </source>
</evidence>
<dbReference type="AlphaFoldDB" id="A0A385JM00"/>
<protein>
    <recommendedName>
        <fullName evidence="2">WbqC family protein</fullName>
    </recommendedName>
</protein>